<accession>A0AAV4MRD1</accession>
<dbReference type="EMBL" id="BPLR01020019">
    <property type="protein sequence ID" value="GIX74022.1"/>
    <property type="molecule type" value="Genomic_DNA"/>
</dbReference>
<reference evidence="5 6" key="1">
    <citation type="submission" date="2021-06" db="EMBL/GenBank/DDBJ databases">
        <title>Caerostris extrusa draft genome.</title>
        <authorList>
            <person name="Kono N."/>
            <person name="Arakawa K."/>
        </authorList>
    </citation>
    <scope>NUCLEOTIDE SEQUENCE [LARGE SCALE GENOMIC DNA]</scope>
</reference>
<protein>
    <recommendedName>
        <fullName evidence="3">Pre-rRNA-processing protein TSR2 homolog</fullName>
    </recommendedName>
</protein>
<gene>
    <name evidence="5" type="primary">AVEN_202719_1</name>
    <name evidence="5" type="ORF">CEXT_528231</name>
</gene>
<evidence type="ECO:0000256" key="2">
    <source>
        <dbReference type="ARBA" id="ARBA00006524"/>
    </source>
</evidence>
<name>A0AAV4MRD1_CAEEX</name>
<sequence length="165" mass="18926">MESDSVFLSYVRFTLKKWIGFQQAVTEGMGGSLLKRRKLGLQLKLKITSNVMIVFIQMKLKITLGEMIENEFNTYFEDGSLRLVSKKLCEAYQLSLTNTEAEIFQEMKKSPIFNLSNDNSVKESFQSSIQEKNEEVASKKMENLTIAENKEDDGWTTVTKKGKSR</sequence>
<evidence type="ECO:0000256" key="1">
    <source>
        <dbReference type="ARBA" id="ARBA00002210"/>
    </source>
</evidence>
<dbReference type="Pfam" id="PF10273">
    <property type="entry name" value="WGG"/>
    <property type="match status" value="1"/>
</dbReference>
<dbReference type="InterPro" id="IPR019398">
    <property type="entry name" value="Pre-rRNA_process_TSR2"/>
</dbReference>
<keyword evidence="4" id="KW-0698">rRNA processing</keyword>
<organism evidence="5 6">
    <name type="scientific">Caerostris extrusa</name>
    <name type="common">Bark spider</name>
    <name type="synonym">Caerostris bankana</name>
    <dbReference type="NCBI Taxonomy" id="172846"/>
    <lineage>
        <taxon>Eukaryota</taxon>
        <taxon>Metazoa</taxon>
        <taxon>Ecdysozoa</taxon>
        <taxon>Arthropoda</taxon>
        <taxon>Chelicerata</taxon>
        <taxon>Arachnida</taxon>
        <taxon>Araneae</taxon>
        <taxon>Araneomorphae</taxon>
        <taxon>Entelegynae</taxon>
        <taxon>Araneoidea</taxon>
        <taxon>Araneidae</taxon>
        <taxon>Caerostris</taxon>
    </lineage>
</organism>
<dbReference type="GO" id="GO:0006364">
    <property type="term" value="P:rRNA processing"/>
    <property type="evidence" value="ECO:0007669"/>
    <property type="project" value="UniProtKB-KW"/>
</dbReference>
<evidence type="ECO:0000313" key="6">
    <source>
        <dbReference type="Proteomes" id="UP001054945"/>
    </source>
</evidence>
<evidence type="ECO:0000313" key="5">
    <source>
        <dbReference type="EMBL" id="GIX74022.1"/>
    </source>
</evidence>
<evidence type="ECO:0000256" key="3">
    <source>
        <dbReference type="ARBA" id="ARBA00017551"/>
    </source>
</evidence>
<keyword evidence="6" id="KW-1185">Reference proteome</keyword>
<dbReference type="AlphaFoldDB" id="A0AAV4MRD1"/>
<dbReference type="PANTHER" id="PTHR21250">
    <property type="entry name" value="PRE-RRNA-PROCESSING PROTEIN TSR2 HOMOLOG"/>
    <property type="match status" value="1"/>
</dbReference>
<comment type="similarity">
    <text evidence="2">Belongs to the TSR2 family.</text>
</comment>
<comment type="function">
    <text evidence="1">May be involved in 20S pre-rRNA processing.</text>
</comment>
<dbReference type="Proteomes" id="UP001054945">
    <property type="component" value="Unassembled WGS sequence"/>
</dbReference>
<evidence type="ECO:0000256" key="4">
    <source>
        <dbReference type="ARBA" id="ARBA00022552"/>
    </source>
</evidence>
<comment type="caution">
    <text evidence="5">The sequence shown here is derived from an EMBL/GenBank/DDBJ whole genome shotgun (WGS) entry which is preliminary data.</text>
</comment>
<proteinExistence type="inferred from homology"/>